<dbReference type="Proteomes" id="UP000016856">
    <property type="component" value="Unassembled WGS sequence"/>
</dbReference>
<accession>U5CCR6</accession>
<dbReference type="PANTHER" id="PTHR44757:SF2">
    <property type="entry name" value="BIOFILM ARCHITECTURE MAINTENANCE PROTEIN MBAA"/>
    <property type="match status" value="1"/>
</dbReference>
<dbReference type="InterPro" id="IPR001789">
    <property type="entry name" value="Sig_transdc_resp-reg_receiver"/>
</dbReference>
<feature type="domain" description="PAS" evidence="5">
    <location>
        <begin position="403"/>
        <end position="450"/>
    </location>
</feature>
<dbReference type="PROSITE" id="PS50113">
    <property type="entry name" value="PAC"/>
    <property type="match status" value="2"/>
</dbReference>
<dbReference type="EMBL" id="AXDC01000064">
    <property type="protein sequence ID" value="ERM90720.1"/>
    <property type="molecule type" value="Genomic_DNA"/>
</dbReference>
<evidence type="ECO:0000256" key="3">
    <source>
        <dbReference type="PROSITE-ProRule" id="PRU00169"/>
    </source>
</evidence>
<dbReference type="InterPro" id="IPR000014">
    <property type="entry name" value="PAS"/>
</dbReference>
<reference evidence="8 9" key="1">
    <citation type="journal article" date="2013" name="Genome Announc.">
        <title>Draft Genome Sequence of an Anaerobic and Extremophilic Bacterium, Caldanaerobacter yonseiensis, Isolated from a Geothermal Hot Stream.</title>
        <authorList>
            <person name="Lee S.J."/>
            <person name="Lee Y.J."/>
            <person name="Park G.S."/>
            <person name="Kim B.C."/>
            <person name="Lee S.J."/>
            <person name="Shin J.H."/>
            <person name="Lee D.W."/>
        </authorList>
    </citation>
    <scope>NUCLEOTIDE SEQUENCE [LARGE SCALE GENOMIC DNA]</scope>
    <source>
        <strain evidence="8 9">KB-1</strain>
    </source>
</reference>
<dbReference type="Pfam" id="PF13426">
    <property type="entry name" value="PAS_9"/>
    <property type="match status" value="1"/>
</dbReference>
<sequence>MENKNHKQFFKDTCKQAGRYQLMNVPYPKKVLIVEDSKLNAQITADILAKYGYETEIVTSGEEAVEKALNNIKSPDLILMDIELKGAIDGIDAARIIQQHKDIPILFLTANASKEIMEKIKSVSAYGYVLKGVDEYVLISQIEMAFKLYEAKMQIKKREELFRNMFENHDVAMILIDPQTGRIIDANKAACHFYGYSKETMLQMDIEAVIGVSTIDGGQRCSEALKKSCNPCICFQRLANGEEKLVEIYSSPVDYQGKTLMHLIIFDITEQWKAKRELEFYKNLFEDSLNEIYIFHPQTLKFIAVNRGARENLGYTEEELKEMTPVDLKPEFTLKSFKELLEPLLKGEQKQLIFDTVHRRKDGSLYPVEIHLELVEFDKEKVFVALVIDITERREMEKELKERNEILSTIMESAGDAIIMIDDKGKVTFWNPAAERILGYSKEEIIGKDLHMFMIQDMRLYEAYREAFKKFRLTGKGSVVGKTVEMKTRHKNGHEIDVELSLSAVRIKDSWHAIGIIRDISERKRFEELLYRQSITDPLTNIYNRRFFMQMLEQEIERVKRNKKTFSLIMFDLDHFKNVNDRFGHAAGDMVLKSVADTVKGRIRKTDYFARWGGEEFIILLPETSLNNAAELAEELRKKISETELDGIGKVTASFGVTEYRDTDTVDTVLLRVDGALYEAKGSGRNCVKIA</sequence>
<dbReference type="Pfam" id="PF00989">
    <property type="entry name" value="PAS"/>
    <property type="match status" value="1"/>
</dbReference>
<evidence type="ECO:0000313" key="8">
    <source>
        <dbReference type="EMBL" id="ERM90720.1"/>
    </source>
</evidence>
<dbReference type="SUPFAM" id="SSF55073">
    <property type="entry name" value="Nucleotide cyclase"/>
    <property type="match status" value="1"/>
</dbReference>
<dbReference type="CDD" id="cd17534">
    <property type="entry name" value="REC_DC-like"/>
    <property type="match status" value="1"/>
</dbReference>
<dbReference type="SUPFAM" id="SSF52172">
    <property type="entry name" value="CheY-like"/>
    <property type="match status" value="1"/>
</dbReference>
<dbReference type="CDD" id="cd00130">
    <property type="entry name" value="PAS"/>
    <property type="match status" value="3"/>
</dbReference>
<dbReference type="InterPro" id="IPR043128">
    <property type="entry name" value="Rev_trsase/Diguanyl_cyclase"/>
</dbReference>
<comment type="function">
    <text evidence="2">May play the central regulatory role in sporulation. It may be an element of the effector pathway responsible for the activation of sporulation genes in response to nutritional stress. Spo0A may act in concert with spo0H (a sigma factor) to control the expression of some genes that are critical to the sporulation process.</text>
</comment>
<dbReference type="SMART" id="SM00267">
    <property type="entry name" value="GGDEF"/>
    <property type="match status" value="1"/>
</dbReference>
<dbReference type="InterPro" id="IPR035965">
    <property type="entry name" value="PAS-like_dom_sf"/>
</dbReference>
<evidence type="ECO:0000256" key="2">
    <source>
        <dbReference type="ARBA" id="ARBA00024867"/>
    </source>
</evidence>
<evidence type="ECO:0000259" key="4">
    <source>
        <dbReference type="PROSITE" id="PS50110"/>
    </source>
</evidence>
<dbReference type="Gene3D" id="3.30.450.20">
    <property type="entry name" value="PAS domain"/>
    <property type="match status" value="3"/>
</dbReference>
<dbReference type="PROSITE" id="PS50110">
    <property type="entry name" value="RESPONSE_REGULATORY"/>
    <property type="match status" value="1"/>
</dbReference>
<evidence type="ECO:0000259" key="5">
    <source>
        <dbReference type="PROSITE" id="PS50112"/>
    </source>
</evidence>
<dbReference type="PROSITE" id="PS50112">
    <property type="entry name" value="PAS"/>
    <property type="match status" value="2"/>
</dbReference>
<dbReference type="Pfam" id="PF13188">
    <property type="entry name" value="PAS_8"/>
    <property type="match status" value="1"/>
</dbReference>
<feature type="modified residue" description="4-aspartylphosphate" evidence="3">
    <location>
        <position position="81"/>
    </location>
</feature>
<dbReference type="InterPro" id="IPR029787">
    <property type="entry name" value="Nucleotide_cyclase"/>
</dbReference>
<protein>
    <recommendedName>
        <fullName evidence="1">Stage 0 sporulation protein A homolog</fullName>
    </recommendedName>
</protein>
<dbReference type="InterPro" id="IPR000160">
    <property type="entry name" value="GGDEF_dom"/>
</dbReference>
<feature type="domain" description="PAS" evidence="5">
    <location>
        <begin position="158"/>
        <end position="202"/>
    </location>
</feature>
<dbReference type="InterPro" id="IPR001610">
    <property type="entry name" value="PAC"/>
</dbReference>
<organism evidence="8 9">
    <name type="scientific">Caldanaerobacter subterraneus subsp. yonseiensis KB-1</name>
    <dbReference type="NCBI Taxonomy" id="1388761"/>
    <lineage>
        <taxon>Bacteria</taxon>
        <taxon>Bacillati</taxon>
        <taxon>Bacillota</taxon>
        <taxon>Clostridia</taxon>
        <taxon>Thermoanaerobacterales</taxon>
        <taxon>Thermoanaerobacteraceae</taxon>
        <taxon>Caldanaerobacter</taxon>
    </lineage>
</organism>
<gene>
    <name evidence="8" type="ORF">O163_14410</name>
</gene>
<evidence type="ECO:0000259" key="7">
    <source>
        <dbReference type="PROSITE" id="PS50887"/>
    </source>
</evidence>
<dbReference type="SMART" id="SM00086">
    <property type="entry name" value="PAC"/>
    <property type="match status" value="3"/>
</dbReference>
<evidence type="ECO:0000259" key="6">
    <source>
        <dbReference type="PROSITE" id="PS50113"/>
    </source>
</evidence>
<dbReference type="InterPro" id="IPR013767">
    <property type="entry name" value="PAS_fold"/>
</dbReference>
<dbReference type="InterPro" id="IPR011006">
    <property type="entry name" value="CheY-like_superfamily"/>
</dbReference>
<dbReference type="Pfam" id="PF00990">
    <property type="entry name" value="GGDEF"/>
    <property type="match status" value="1"/>
</dbReference>
<dbReference type="CDD" id="cd01949">
    <property type="entry name" value="GGDEF"/>
    <property type="match status" value="1"/>
</dbReference>
<feature type="domain" description="PAC" evidence="6">
    <location>
        <begin position="482"/>
        <end position="532"/>
    </location>
</feature>
<dbReference type="SUPFAM" id="SSF55785">
    <property type="entry name" value="PYP-like sensor domain (PAS domain)"/>
    <property type="match status" value="3"/>
</dbReference>
<dbReference type="NCBIfam" id="TIGR00229">
    <property type="entry name" value="sensory_box"/>
    <property type="match status" value="3"/>
</dbReference>
<feature type="domain" description="GGDEF" evidence="7">
    <location>
        <begin position="564"/>
        <end position="691"/>
    </location>
</feature>
<dbReference type="NCBIfam" id="TIGR00254">
    <property type="entry name" value="GGDEF"/>
    <property type="match status" value="1"/>
</dbReference>
<dbReference type="SMART" id="SM00448">
    <property type="entry name" value="REC"/>
    <property type="match status" value="1"/>
</dbReference>
<dbReference type="Gene3D" id="3.40.50.2300">
    <property type="match status" value="1"/>
</dbReference>
<dbReference type="PROSITE" id="PS50887">
    <property type="entry name" value="GGDEF"/>
    <property type="match status" value="1"/>
</dbReference>
<feature type="domain" description="Response regulatory" evidence="4">
    <location>
        <begin position="30"/>
        <end position="146"/>
    </location>
</feature>
<dbReference type="Gene3D" id="3.30.70.270">
    <property type="match status" value="1"/>
</dbReference>
<evidence type="ECO:0000256" key="1">
    <source>
        <dbReference type="ARBA" id="ARBA00018672"/>
    </source>
</evidence>
<dbReference type="Pfam" id="PF00072">
    <property type="entry name" value="Response_reg"/>
    <property type="match status" value="1"/>
</dbReference>
<proteinExistence type="predicted"/>
<dbReference type="FunFam" id="3.30.70.270:FF:000001">
    <property type="entry name" value="Diguanylate cyclase domain protein"/>
    <property type="match status" value="1"/>
</dbReference>
<dbReference type="PATRIC" id="fig|1388761.3.peg.2864"/>
<feature type="domain" description="PAC" evidence="6">
    <location>
        <begin position="350"/>
        <end position="402"/>
    </location>
</feature>
<comment type="caution">
    <text evidence="8">The sequence shown here is derived from an EMBL/GenBank/DDBJ whole genome shotgun (WGS) entry which is preliminary data.</text>
</comment>
<dbReference type="InterPro" id="IPR052155">
    <property type="entry name" value="Biofilm_reg_signaling"/>
</dbReference>
<dbReference type="GO" id="GO:0000160">
    <property type="term" value="P:phosphorelay signal transduction system"/>
    <property type="evidence" value="ECO:0007669"/>
    <property type="project" value="InterPro"/>
</dbReference>
<name>U5CCR6_CALSX</name>
<dbReference type="GO" id="GO:0006355">
    <property type="term" value="P:regulation of DNA-templated transcription"/>
    <property type="evidence" value="ECO:0007669"/>
    <property type="project" value="InterPro"/>
</dbReference>
<dbReference type="AlphaFoldDB" id="U5CCR6"/>
<dbReference type="InterPro" id="IPR000700">
    <property type="entry name" value="PAS-assoc_C"/>
</dbReference>
<dbReference type="PANTHER" id="PTHR44757">
    <property type="entry name" value="DIGUANYLATE CYCLASE DGCP"/>
    <property type="match status" value="1"/>
</dbReference>
<evidence type="ECO:0000313" key="9">
    <source>
        <dbReference type="Proteomes" id="UP000016856"/>
    </source>
</evidence>
<keyword evidence="3" id="KW-0597">Phosphoprotein</keyword>
<dbReference type="SMART" id="SM00091">
    <property type="entry name" value="PAS"/>
    <property type="match status" value="3"/>
</dbReference>